<protein>
    <submittedName>
        <fullName evidence="1">Uncharacterized protein</fullName>
    </submittedName>
</protein>
<evidence type="ECO:0000313" key="1">
    <source>
        <dbReference type="EMBL" id="GBN81211.1"/>
    </source>
</evidence>
<name>A0A4Y2RZL7_ARAVE</name>
<sequence length="129" mass="15065">MKVVLAPIKKYPQILKFSEHVLESFRVRFTIWNRCLCCVIKDITQRHDGSNKHTLILMETHCCFRKMKTVQCTWNDIELHPKTILLNILWILMCSKGLKLTCFSSVGHFKAEVASFTRIPSCVLDRKLV</sequence>
<dbReference type="Proteomes" id="UP000499080">
    <property type="component" value="Unassembled WGS sequence"/>
</dbReference>
<accession>A0A4Y2RZL7</accession>
<organism evidence="1 2">
    <name type="scientific">Araneus ventricosus</name>
    <name type="common">Orbweaver spider</name>
    <name type="synonym">Epeira ventricosa</name>
    <dbReference type="NCBI Taxonomy" id="182803"/>
    <lineage>
        <taxon>Eukaryota</taxon>
        <taxon>Metazoa</taxon>
        <taxon>Ecdysozoa</taxon>
        <taxon>Arthropoda</taxon>
        <taxon>Chelicerata</taxon>
        <taxon>Arachnida</taxon>
        <taxon>Araneae</taxon>
        <taxon>Araneomorphae</taxon>
        <taxon>Entelegynae</taxon>
        <taxon>Araneoidea</taxon>
        <taxon>Araneidae</taxon>
        <taxon>Araneus</taxon>
    </lineage>
</organism>
<dbReference type="AlphaFoldDB" id="A0A4Y2RZL7"/>
<comment type="caution">
    <text evidence="1">The sequence shown here is derived from an EMBL/GenBank/DDBJ whole genome shotgun (WGS) entry which is preliminary data.</text>
</comment>
<proteinExistence type="predicted"/>
<evidence type="ECO:0000313" key="2">
    <source>
        <dbReference type="Proteomes" id="UP000499080"/>
    </source>
</evidence>
<reference evidence="1 2" key="1">
    <citation type="journal article" date="2019" name="Sci. Rep.">
        <title>Orb-weaving spider Araneus ventricosus genome elucidates the spidroin gene catalogue.</title>
        <authorList>
            <person name="Kono N."/>
            <person name="Nakamura H."/>
            <person name="Ohtoshi R."/>
            <person name="Moran D.A.P."/>
            <person name="Shinohara A."/>
            <person name="Yoshida Y."/>
            <person name="Fujiwara M."/>
            <person name="Mori M."/>
            <person name="Tomita M."/>
            <person name="Arakawa K."/>
        </authorList>
    </citation>
    <scope>NUCLEOTIDE SEQUENCE [LARGE SCALE GENOMIC DNA]</scope>
</reference>
<gene>
    <name evidence="1" type="ORF">AVEN_185882_1</name>
</gene>
<keyword evidence="2" id="KW-1185">Reference proteome</keyword>
<dbReference type="EMBL" id="BGPR01019181">
    <property type="protein sequence ID" value="GBN81211.1"/>
    <property type="molecule type" value="Genomic_DNA"/>
</dbReference>